<dbReference type="GO" id="GO:0006412">
    <property type="term" value="P:translation"/>
    <property type="evidence" value="ECO:0007669"/>
    <property type="project" value="InterPro"/>
</dbReference>
<dbReference type="Gene3D" id="3.30.160.20">
    <property type="match status" value="1"/>
</dbReference>
<evidence type="ECO:0000256" key="1">
    <source>
        <dbReference type="ARBA" id="ARBA00008945"/>
    </source>
</evidence>
<dbReference type="Gene3D" id="3.30.230.10">
    <property type="match status" value="1"/>
</dbReference>
<feature type="domain" description="S5 DRBM" evidence="8">
    <location>
        <begin position="16"/>
        <end position="79"/>
    </location>
</feature>
<evidence type="ECO:0000259" key="8">
    <source>
        <dbReference type="PROSITE" id="PS50881"/>
    </source>
</evidence>
<sequence>MEVKPQNKFKKSSRDFEQKIIDIRRVSRVVAGGRRFSFRVTAVVGNKKGEVGIGMGKGANTAIAIDKAVREAKKKSVRIPLTKNNSIPYEVGAKFTCAYIVLRPAKEGRGLVVGSAVRTVLDLAGVKDVVSKVISRSKNKLNIAKATICALRKLKHEV</sequence>
<dbReference type="GO" id="GO:0003735">
    <property type="term" value="F:structural constituent of ribosome"/>
    <property type="evidence" value="ECO:0007669"/>
    <property type="project" value="UniProtKB-UniRule"/>
</dbReference>
<dbReference type="PANTHER" id="PTHR48277:SF1">
    <property type="entry name" value="MITOCHONDRIAL RIBOSOMAL PROTEIN S5"/>
    <property type="match status" value="1"/>
</dbReference>
<dbReference type="InterPro" id="IPR020568">
    <property type="entry name" value="Ribosomal_Su5_D2-typ_SF"/>
</dbReference>
<dbReference type="SUPFAM" id="SSF54211">
    <property type="entry name" value="Ribosomal protein S5 domain 2-like"/>
    <property type="match status" value="1"/>
</dbReference>
<evidence type="ECO:0000256" key="2">
    <source>
        <dbReference type="ARBA" id="ARBA00022980"/>
    </source>
</evidence>
<dbReference type="InterPro" id="IPR014721">
    <property type="entry name" value="Ribsml_uS5_D2-typ_fold_subgr"/>
</dbReference>
<dbReference type="SUPFAM" id="SSF54768">
    <property type="entry name" value="dsRNA-binding domain-like"/>
    <property type="match status" value="1"/>
</dbReference>
<dbReference type="Pfam" id="PF00333">
    <property type="entry name" value="Ribosomal_S5"/>
    <property type="match status" value="1"/>
</dbReference>
<dbReference type="PANTHER" id="PTHR48277">
    <property type="entry name" value="MITOCHONDRIAL RIBOSOMAL PROTEIN S5"/>
    <property type="match status" value="1"/>
</dbReference>
<evidence type="ECO:0000313" key="9">
    <source>
        <dbReference type="EMBL" id="PIS13478.1"/>
    </source>
</evidence>
<keyword evidence="2 6" id="KW-0689">Ribosomal protein</keyword>
<dbReference type="GO" id="GO:0005737">
    <property type="term" value="C:cytoplasm"/>
    <property type="evidence" value="ECO:0007669"/>
    <property type="project" value="UniProtKB-ARBA"/>
</dbReference>
<gene>
    <name evidence="9" type="ORF">COT67_01510</name>
</gene>
<dbReference type="AlphaFoldDB" id="A0A2H0WND3"/>
<accession>A0A2H0WND3</accession>
<evidence type="ECO:0000256" key="5">
    <source>
        <dbReference type="ARBA" id="ARBA00035519"/>
    </source>
</evidence>
<dbReference type="GO" id="GO:0005840">
    <property type="term" value="C:ribosome"/>
    <property type="evidence" value="ECO:0007669"/>
    <property type="project" value="UniProtKB-KW"/>
</dbReference>
<dbReference type="EMBL" id="PEZL01000021">
    <property type="protein sequence ID" value="PIS13478.1"/>
    <property type="molecule type" value="Genomic_DNA"/>
</dbReference>
<dbReference type="InterPro" id="IPR013810">
    <property type="entry name" value="Ribosomal_uS5_N"/>
</dbReference>
<proteinExistence type="inferred from homology"/>
<evidence type="ECO:0000313" key="10">
    <source>
        <dbReference type="Proteomes" id="UP000230353"/>
    </source>
</evidence>
<dbReference type="FunFam" id="3.30.230.10:FF:000002">
    <property type="entry name" value="30S ribosomal protein S5"/>
    <property type="match status" value="1"/>
</dbReference>
<dbReference type="PROSITE" id="PS50881">
    <property type="entry name" value="S5_DSRBD"/>
    <property type="match status" value="1"/>
</dbReference>
<dbReference type="Proteomes" id="UP000230353">
    <property type="component" value="Unassembled WGS sequence"/>
</dbReference>
<dbReference type="InterPro" id="IPR000851">
    <property type="entry name" value="Ribosomal_uS5"/>
</dbReference>
<organism evidence="9 10">
    <name type="scientific">Candidatus Tagabacteria bacterium CG09_land_8_20_14_0_10_41_14</name>
    <dbReference type="NCBI Taxonomy" id="1975021"/>
    <lineage>
        <taxon>Bacteria</taxon>
        <taxon>Candidatus Tagaibacteriota</taxon>
    </lineage>
</organism>
<protein>
    <recommendedName>
        <fullName evidence="4">Small ribosomal subunit protein uS5</fullName>
    </recommendedName>
    <alternativeName>
        <fullName evidence="5">30S ribosomal protein S5</fullName>
    </alternativeName>
</protein>
<evidence type="ECO:0000256" key="4">
    <source>
        <dbReference type="ARBA" id="ARBA00035255"/>
    </source>
</evidence>
<keyword evidence="3 6" id="KW-0687">Ribonucleoprotein</keyword>
<dbReference type="InterPro" id="IPR005324">
    <property type="entry name" value="Ribosomal_uS5_C"/>
</dbReference>
<evidence type="ECO:0000256" key="6">
    <source>
        <dbReference type="PROSITE-ProRule" id="PRU00268"/>
    </source>
</evidence>
<reference evidence="10" key="1">
    <citation type="submission" date="2017-09" db="EMBL/GenBank/DDBJ databases">
        <title>Depth-based differentiation of microbial function through sediment-hosted aquifers and enrichment of novel symbionts in the deep terrestrial subsurface.</title>
        <authorList>
            <person name="Probst A.J."/>
            <person name="Ladd B."/>
            <person name="Jarett J.K."/>
            <person name="Geller-Mcgrath D.E."/>
            <person name="Sieber C.M.K."/>
            <person name="Emerson J.B."/>
            <person name="Anantharaman K."/>
            <person name="Thomas B.C."/>
            <person name="Malmstrom R."/>
            <person name="Stieglmeier M."/>
            <person name="Klingl A."/>
            <person name="Woyke T."/>
            <person name="Ryan C.M."/>
            <person name="Banfield J.F."/>
        </authorList>
    </citation>
    <scope>NUCLEOTIDE SEQUENCE [LARGE SCALE GENOMIC DNA]</scope>
</reference>
<comment type="similarity">
    <text evidence="1 7">Belongs to the universal ribosomal protein uS5 family.</text>
</comment>
<dbReference type="GO" id="GO:1990904">
    <property type="term" value="C:ribonucleoprotein complex"/>
    <property type="evidence" value="ECO:0007669"/>
    <property type="project" value="UniProtKB-UniRule"/>
</dbReference>
<name>A0A2H0WND3_9BACT</name>
<dbReference type="Pfam" id="PF03719">
    <property type="entry name" value="Ribosomal_S5_C"/>
    <property type="match status" value="1"/>
</dbReference>
<dbReference type="GO" id="GO:0003723">
    <property type="term" value="F:RNA binding"/>
    <property type="evidence" value="ECO:0007669"/>
    <property type="project" value="InterPro"/>
</dbReference>
<comment type="caution">
    <text evidence="9">The sequence shown here is derived from an EMBL/GenBank/DDBJ whole genome shotgun (WGS) entry which is preliminary data.</text>
</comment>
<evidence type="ECO:0000256" key="7">
    <source>
        <dbReference type="RuleBase" id="RU003823"/>
    </source>
</evidence>
<evidence type="ECO:0000256" key="3">
    <source>
        <dbReference type="ARBA" id="ARBA00023274"/>
    </source>
</evidence>